<evidence type="ECO:0000259" key="8">
    <source>
        <dbReference type="Pfam" id="PF09335"/>
    </source>
</evidence>
<keyword evidence="12" id="KW-1185">Reference proteome</keyword>
<evidence type="ECO:0000256" key="5">
    <source>
        <dbReference type="ARBA" id="ARBA00022989"/>
    </source>
</evidence>
<evidence type="ECO:0000256" key="1">
    <source>
        <dbReference type="ARBA" id="ARBA00004651"/>
    </source>
</evidence>
<keyword evidence="7" id="KW-0997">Cell inner membrane</keyword>
<keyword evidence="6 7" id="KW-0472">Membrane</keyword>
<dbReference type="KEGG" id="bhb:M9394_01860"/>
<comment type="subcellular location">
    <subcellularLocation>
        <location evidence="7">Cell inner membrane</location>
        <topology evidence="7">Multi-pass membrane protein</topology>
    </subcellularLocation>
    <subcellularLocation>
        <location evidence="1">Cell membrane</location>
        <topology evidence="1">Multi-pass membrane protein</topology>
    </subcellularLocation>
</comment>
<feature type="transmembrane region" description="Helical" evidence="7">
    <location>
        <begin position="54"/>
        <end position="82"/>
    </location>
</feature>
<evidence type="ECO:0000313" key="9">
    <source>
        <dbReference type="EMBL" id="URJ24498.1"/>
    </source>
</evidence>
<feature type="transmembrane region" description="Helical" evidence="7">
    <location>
        <begin position="25"/>
        <end position="48"/>
    </location>
</feature>
<organism evidence="10 11">
    <name type="scientific">Candidatus Blochmanniella camponoti</name>
    <dbReference type="NCBI Taxonomy" id="108080"/>
    <lineage>
        <taxon>Bacteria</taxon>
        <taxon>Pseudomonadati</taxon>
        <taxon>Pseudomonadota</taxon>
        <taxon>Gammaproteobacteria</taxon>
        <taxon>Enterobacterales</taxon>
        <taxon>Enterobacteriaceae</taxon>
        <taxon>ant endosymbionts</taxon>
        <taxon>Candidatus Blochmanniella</taxon>
    </lineage>
</organism>
<sequence>MNILKELLNVVLWQNNIMFFPNVRLALAIYSLAFLILFLENAIIPAVFLPGDSLLVILGVLVAKGVLNFTITLGILTIAVSLGSWMSYLQGKFLENNKILKRWLSLLPNKFYQRANYMIHRHGLSALFIGRFIAFVRTVLPIIAGISGLSSFRFQLFNWISSFLWVFIFIVLGFFLERLEFFHIYYNM</sequence>
<keyword evidence="3" id="KW-1003">Cell membrane</keyword>
<evidence type="ECO:0000256" key="7">
    <source>
        <dbReference type="RuleBase" id="RU367016"/>
    </source>
</evidence>
<evidence type="ECO:0000313" key="10">
    <source>
        <dbReference type="EMBL" id="URJ27303.1"/>
    </source>
</evidence>
<evidence type="ECO:0000313" key="12">
    <source>
        <dbReference type="Proteomes" id="UP001056483"/>
    </source>
</evidence>
<protein>
    <submittedName>
        <fullName evidence="10">DedA family protein</fullName>
    </submittedName>
</protein>
<dbReference type="GO" id="GO:0005886">
    <property type="term" value="C:plasma membrane"/>
    <property type="evidence" value="ECO:0007669"/>
    <property type="project" value="UniProtKB-SubCell"/>
</dbReference>
<evidence type="ECO:0000256" key="3">
    <source>
        <dbReference type="ARBA" id="ARBA00022475"/>
    </source>
</evidence>
<comment type="similarity">
    <text evidence="2 7">Belongs to the DedA family.</text>
</comment>
<evidence type="ECO:0000256" key="4">
    <source>
        <dbReference type="ARBA" id="ARBA00022692"/>
    </source>
</evidence>
<dbReference type="PANTHER" id="PTHR30353">
    <property type="entry name" value="INNER MEMBRANE PROTEIN DEDA-RELATED"/>
    <property type="match status" value="1"/>
</dbReference>
<evidence type="ECO:0000256" key="2">
    <source>
        <dbReference type="ARBA" id="ARBA00010792"/>
    </source>
</evidence>
<reference evidence="10" key="1">
    <citation type="submission" date="2022-05" db="EMBL/GenBank/DDBJ databases">
        <title>Impact of host demography and evolutionary history on endosymbiont molecular evolution: a test in carpenter ants (Genus Camponotus) and their Blochmannia endosymbionts.</title>
        <authorList>
            <person name="Manthey J.D."/>
            <person name="Giron J.C."/>
            <person name="Hruska J.P."/>
        </authorList>
    </citation>
    <scope>NUCLEOTIDE SEQUENCE</scope>
    <source>
        <strain evidence="10">C-049</strain>
        <strain evidence="9">C-050</strain>
    </source>
</reference>
<dbReference type="EMBL" id="CP097751">
    <property type="protein sequence ID" value="URJ27303.1"/>
    <property type="molecule type" value="Genomic_DNA"/>
</dbReference>
<accession>A0AAE9I919</accession>
<dbReference type="Proteomes" id="UP001056323">
    <property type="component" value="Chromosome"/>
</dbReference>
<dbReference type="InterPro" id="IPR032816">
    <property type="entry name" value="VTT_dom"/>
</dbReference>
<dbReference type="InterPro" id="IPR032818">
    <property type="entry name" value="DedA-like"/>
</dbReference>
<proteinExistence type="inferred from homology"/>
<gene>
    <name evidence="10" type="ORF">M9394_01860</name>
    <name evidence="9" type="ORF">M9404_03215</name>
</gene>
<dbReference type="Proteomes" id="UP001056483">
    <property type="component" value="Chromosome"/>
</dbReference>
<dbReference type="Pfam" id="PF09335">
    <property type="entry name" value="VTT_dom"/>
    <property type="match status" value="1"/>
</dbReference>
<feature type="transmembrane region" description="Helical" evidence="7">
    <location>
        <begin position="156"/>
        <end position="176"/>
    </location>
</feature>
<dbReference type="EMBL" id="CP097750">
    <property type="protein sequence ID" value="URJ24498.1"/>
    <property type="molecule type" value="Genomic_DNA"/>
</dbReference>
<evidence type="ECO:0000256" key="6">
    <source>
        <dbReference type="ARBA" id="ARBA00023136"/>
    </source>
</evidence>
<name>A0AAE9I919_9ENTR</name>
<feature type="domain" description="VTT" evidence="8">
    <location>
        <begin position="49"/>
        <end position="173"/>
    </location>
</feature>
<evidence type="ECO:0000313" key="11">
    <source>
        <dbReference type="Proteomes" id="UP001056323"/>
    </source>
</evidence>
<dbReference type="AlphaFoldDB" id="A0AAE9I919"/>
<keyword evidence="5 7" id="KW-1133">Transmembrane helix</keyword>
<dbReference type="PANTHER" id="PTHR30353:SF11">
    <property type="entry name" value="INNER MEMBRANE PROTEIN YQJA"/>
    <property type="match status" value="1"/>
</dbReference>
<dbReference type="RefSeq" id="WP_250247068.1">
    <property type="nucleotide sequence ID" value="NZ_CP097749.1"/>
</dbReference>
<feature type="transmembrane region" description="Helical" evidence="7">
    <location>
        <begin position="124"/>
        <end position="144"/>
    </location>
</feature>
<keyword evidence="4 7" id="KW-0812">Transmembrane</keyword>